<accession>A0A7C5X2H0</accession>
<dbReference type="Gene3D" id="3.40.225.10">
    <property type="entry name" value="Class II aldolase/adducin N-terminal domain"/>
    <property type="match status" value="1"/>
</dbReference>
<dbReference type="GO" id="GO:0046872">
    <property type="term" value="F:metal ion binding"/>
    <property type="evidence" value="ECO:0007669"/>
    <property type="project" value="UniProtKB-KW"/>
</dbReference>
<evidence type="ECO:0000256" key="2">
    <source>
        <dbReference type="ARBA" id="ARBA00023239"/>
    </source>
</evidence>
<reference evidence="4" key="1">
    <citation type="journal article" date="2020" name="mSystems">
        <title>Genome- and Community-Level Interaction Insights into Carbon Utilization and Element Cycling Functions of Hydrothermarchaeota in Hydrothermal Sediment.</title>
        <authorList>
            <person name="Zhou Z."/>
            <person name="Liu Y."/>
            <person name="Xu W."/>
            <person name="Pan J."/>
            <person name="Luo Z.H."/>
            <person name="Li M."/>
        </authorList>
    </citation>
    <scope>NUCLEOTIDE SEQUENCE [LARGE SCALE GENOMIC DNA]</scope>
    <source>
        <strain evidence="4">SpSt-114</strain>
    </source>
</reference>
<dbReference type="InterPro" id="IPR050197">
    <property type="entry name" value="Aldolase_class_II_sugar_metab"/>
</dbReference>
<dbReference type="InterPro" id="IPR036409">
    <property type="entry name" value="Aldolase_II/adducin_N_sf"/>
</dbReference>
<dbReference type="SMART" id="SM01007">
    <property type="entry name" value="Aldolase_II"/>
    <property type="match status" value="1"/>
</dbReference>
<keyword evidence="2" id="KW-0456">Lyase</keyword>
<feature type="domain" description="Class II aldolase/adducin N-terminal" evidence="3">
    <location>
        <begin position="6"/>
        <end position="178"/>
    </location>
</feature>
<dbReference type="PANTHER" id="PTHR22789:SF0">
    <property type="entry name" value="3-OXO-TETRONATE 4-PHOSPHATE DECARBOXYLASE-RELATED"/>
    <property type="match status" value="1"/>
</dbReference>
<name>A0A7C5X2H0_9AQUI</name>
<dbReference type="GO" id="GO:0016832">
    <property type="term" value="F:aldehyde-lyase activity"/>
    <property type="evidence" value="ECO:0007669"/>
    <property type="project" value="TreeGrafter"/>
</dbReference>
<organism evidence="4">
    <name type="scientific">Thermocrinis ruber</name>
    <dbReference type="NCBI Taxonomy" id="75906"/>
    <lineage>
        <taxon>Bacteria</taxon>
        <taxon>Pseudomonadati</taxon>
        <taxon>Aquificota</taxon>
        <taxon>Aquificia</taxon>
        <taxon>Aquificales</taxon>
        <taxon>Aquificaceae</taxon>
        <taxon>Thermocrinis</taxon>
    </lineage>
</organism>
<dbReference type="Pfam" id="PF00596">
    <property type="entry name" value="Aldolase_II"/>
    <property type="match status" value="1"/>
</dbReference>
<comment type="caution">
    <text evidence="4">The sequence shown here is derived from an EMBL/GenBank/DDBJ whole genome shotgun (WGS) entry which is preliminary data.</text>
</comment>
<gene>
    <name evidence="4" type="ORF">ENN04_08925</name>
</gene>
<evidence type="ECO:0000313" key="4">
    <source>
        <dbReference type="EMBL" id="HHO74731.1"/>
    </source>
</evidence>
<dbReference type="SUPFAM" id="SSF53639">
    <property type="entry name" value="AraD/HMP-PK domain-like"/>
    <property type="match status" value="1"/>
</dbReference>
<dbReference type="GO" id="GO:0005829">
    <property type="term" value="C:cytosol"/>
    <property type="evidence" value="ECO:0007669"/>
    <property type="project" value="TreeGrafter"/>
</dbReference>
<evidence type="ECO:0000259" key="3">
    <source>
        <dbReference type="SMART" id="SM01007"/>
    </source>
</evidence>
<dbReference type="InterPro" id="IPR001303">
    <property type="entry name" value="Aldolase_II/adducin_N"/>
</dbReference>
<sequence>MLYYKLKIIKAGQLLYKEGLVDARAGNISVRLDGRVLITRTGRHVGELSLEDIIELPLYGESVLEKRASSEWVVHREIYLQTSHRAVVHAHPPKVVILSMSLDRIEPIDSEGKSLLGSIKVLPDYPSGSLELARAVSEELKNSKLVVVRGHGVFSVGNDPLEGYSLISVLERSCHILLS</sequence>
<dbReference type="AlphaFoldDB" id="A0A7C5X2H0"/>
<evidence type="ECO:0000256" key="1">
    <source>
        <dbReference type="ARBA" id="ARBA00022723"/>
    </source>
</evidence>
<dbReference type="GO" id="GO:0019323">
    <property type="term" value="P:pentose catabolic process"/>
    <property type="evidence" value="ECO:0007669"/>
    <property type="project" value="TreeGrafter"/>
</dbReference>
<protein>
    <submittedName>
        <fullName evidence="4">Aldolase</fullName>
    </submittedName>
</protein>
<proteinExistence type="predicted"/>
<keyword evidence="1" id="KW-0479">Metal-binding</keyword>
<dbReference type="EMBL" id="DSAC01000110">
    <property type="protein sequence ID" value="HHO74731.1"/>
    <property type="molecule type" value="Genomic_DNA"/>
</dbReference>
<dbReference type="PANTHER" id="PTHR22789">
    <property type="entry name" value="FUCULOSE PHOSPHATE ALDOLASE"/>
    <property type="match status" value="1"/>
</dbReference>